<accession>A0AAW2KF18</accession>
<dbReference type="EMBL" id="JACGWJ010000029">
    <property type="protein sequence ID" value="KAL0304541.1"/>
    <property type="molecule type" value="Genomic_DNA"/>
</dbReference>
<gene>
    <name evidence="1" type="ORF">Sradi_6322200</name>
</gene>
<reference evidence="1" key="1">
    <citation type="submission" date="2020-06" db="EMBL/GenBank/DDBJ databases">
        <authorList>
            <person name="Li T."/>
            <person name="Hu X."/>
            <person name="Zhang T."/>
            <person name="Song X."/>
            <person name="Zhang H."/>
            <person name="Dai N."/>
            <person name="Sheng W."/>
            <person name="Hou X."/>
            <person name="Wei L."/>
        </authorList>
    </citation>
    <scope>NUCLEOTIDE SEQUENCE</scope>
    <source>
        <strain evidence="1">G02</strain>
        <tissue evidence="1">Leaf</tissue>
    </source>
</reference>
<evidence type="ECO:0000313" key="1">
    <source>
        <dbReference type="EMBL" id="KAL0304541.1"/>
    </source>
</evidence>
<proteinExistence type="predicted"/>
<comment type="caution">
    <text evidence="1">The sequence shown here is derived from an EMBL/GenBank/DDBJ whole genome shotgun (WGS) entry which is preliminary data.</text>
</comment>
<sequence length="229" mass="25597">MFGRCCQQDGSAFIELRPKYPRIIEAQEEHGSISSSDDLDELAFVDGFSHGRVSTSVGVSKWQLKGKRNNRNLGKRSLDRTDAEVSRAYMTGRNSNWTNNGIKAVQLIKVLVPIYPANNYRRDVPMISLMSKLNGHAIVGHPIQIEALESGLSENLLSATDYFIPEPLESPTALPSAWKTGRRTANFRVPRPFLSSTLSGDSKQHAQSLMKTEKLNVDQIREASVRRQI</sequence>
<dbReference type="InterPro" id="IPR044679">
    <property type="entry name" value="PWWP2-like"/>
</dbReference>
<organism evidence="1">
    <name type="scientific">Sesamum radiatum</name>
    <name type="common">Black benniseed</name>
    <dbReference type="NCBI Taxonomy" id="300843"/>
    <lineage>
        <taxon>Eukaryota</taxon>
        <taxon>Viridiplantae</taxon>
        <taxon>Streptophyta</taxon>
        <taxon>Embryophyta</taxon>
        <taxon>Tracheophyta</taxon>
        <taxon>Spermatophyta</taxon>
        <taxon>Magnoliopsida</taxon>
        <taxon>eudicotyledons</taxon>
        <taxon>Gunneridae</taxon>
        <taxon>Pentapetalae</taxon>
        <taxon>asterids</taxon>
        <taxon>lamiids</taxon>
        <taxon>Lamiales</taxon>
        <taxon>Pedaliaceae</taxon>
        <taxon>Sesamum</taxon>
    </lineage>
</organism>
<reference evidence="1" key="2">
    <citation type="journal article" date="2024" name="Plant">
        <title>Genomic evolution and insights into agronomic trait innovations of Sesamum species.</title>
        <authorList>
            <person name="Miao H."/>
            <person name="Wang L."/>
            <person name="Qu L."/>
            <person name="Liu H."/>
            <person name="Sun Y."/>
            <person name="Le M."/>
            <person name="Wang Q."/>
            <person name="Wei S."/>
            <person name="Zheng Y."/>
            <person name="Lin W."/>
            <person name="Duan Y."/>
            <person name="Cao H."/>
            <person name="Xiong S."/>
            <person name="Wang X."/>
            <person name="Wei L."/>
            <person name="Li C."/>
            <person name="Ma Q."/>
            <person name="Ju M."/>
            <person name="Zhao R."/>
            <person name="Li G."/>
            <person name="Mu C."/>
            <person name="Tian Q."/>
            <person name="Mei H."/>
            <person name="Zhang T."/>
            <person name="Gao T."/>
            <person name="Zhang H."/>
        </authorList>
    </citation>
    <scope>NUCLEOTIDE SEQUENCE</scope>
    <source>
        <strain evidence="1">G02</strain>
    </source>
</reference>
<protein>
    <submittedName>
        <fullName evidence="1">Uncharacterized protein</fullName>
    </submittedName>
</protein>
<dbReference type="PANTHER" id="PTHR33697">
    <property type="entry name" value="T17B22.17 PROTEIN-RELATED"/>
    <property type="match status" value="1"/>
</dbReference>
<dbReference type="PANTHER" id="PTHR33697:SF2">
    <property type="entry name" value="T17B22.17 PROTEIN"/>
    <property type="match status" value="1"/>
</dbReference>
<name>A0AAW2KF18_SESRA</name>
<dbReference type="AlphaFoldDB" id="A0AAW2KF18"/>